<reference evidence="8 9" key="1">
    <citation type="submission" date="2019-03" db="EMBL/GenBank/DDBJ databases">
        <title>Draft genome sequence of Xylaria hypoxylon DSM 108379, a ubiquitous saprotrophic-parasitic fungi on hardwood.</title>
        <authorList>
            <person name="Buettner E."/>
            <person name="Leonhardt S."/>
            <person name="Gebauer A.M."/>
            <person name="Liers C."/>
            <person name="Hofrichter M."/>
            <person name="Kellner H."/>
        </authorList>
    </citation>
    <scope>NUCLEOTIDE SEQUENCE [LARGE SCALE GENOMIC DNA]</scope>
    <source>
        <strain evidence="8 9">DSM 108379</strain>
    </source>
</reference>
<feature type="domain" description="Rhodopsin" evidence="7">
    <location>
        <begin position="56"/>
        <end position="292"/>
    </location>
</feature>
<dbReference type="Proteomes" id="UP000297716">
    <property type="component" value="Unassembled WGS sequence"/>
</dbReference>
<evidence type="ECO:0000313" key="8">
    <source>
        <dbReference type="EMBL" id="TGJ80840.1"/>
    </source>
</evidence>
<feature type="transmembrane region" description="Helical" evidence="6">
    <location>
        <begin position="270"/>
        <end position="291"/>
    </location>
</feature>
<evidence type="ECO:0000313" key="9">
    <source>
        <dbReference type="Proteomes" id="UP000297716"/>
    </source>
</evidence>
<keyword evidence="9" id="KW-1185">Reference proteome</keyword>
<evidence type="ECO:0000256" key="3">
    <source>
        <dbReference type="ARBA" id="ARBA00022989"/>
    </source>
</evidence>
<feature type="transmembrane region" description="Helical" evidence="6">
    <location>
        <begin position="38"/>
        <end position="60"/>
    </location>
</feature>
<sequence>MGANRGIQLSSLIHKEYKDSLLNVMDLAVLPHDSRGHMVIIAGAVTNSLAALAVCARIYTCHMIKRRVGVDDWMAVASLLLIIGMNVSQSVNATRYLGRHIYDLDPSVDIPRFLQLFWINELFYNATMFFIKMTFLSQYYRVFRHVKSLRITYLVTIFVIGGWCLGQFLSVVFLCIPVQGFWDRSIDAHCQNQFIGVYLNAAGTLVTDFVILFLPVPAIWNLNLPTTQKFALIGIFSIGIFTTAISIFRLTTLGNTDGDLTYHAATSSSWSVAELASGIIAAALATVRPLIGRFIPSFASKSNSTLKQPRQYGNELPGIGLSQHTSLVTTLGRFSRGKLGNMRIASNTDLFSHPGSELHEIQTQRQAPDTARDQSLDILKDWTRKSESLNVAREEEGGSLGLVERSGSQRSSRYCYESSSRDSEANLGLWPGTQTKVTGGLPALPKHHAEEIEAVQRQGLAIRVDLGGHGYKATLDGVEGSVIFQPQLEEKTTTGANADFSRTKGDIMPTTKSFRTLVAFYNFDSPDPSSLPSTWFIGRGSNNGSTTRLSPTDTHCVFGYLSIRKGASSSPRYCPNMDTMSHPLVASKKPRFKFSNPSILVAQGG</sequence>
<dbReference type="GO" id="GO:0016020">
    <property type="term" value="C:membrane"/>
    <property type="evidence" value="ECO:0007669"/>
    <property type="project" value="UniProtKB-SubCell"/>
</dbReference>
<dbReference type="OrthoDB" id="3648173at2759"/>
<evidence type="ECO:0000259" key="7">
    <source>
        <dbReference type="Pfam" id="PF20684"/>
    </source>
</evidence>
<organism evidence="8 9">
    <name type="scientific">Xylaria hypoxylon</name>
    <dbReference type="NCBI Taxonomy" id="37992"/>
    <lineage>
        <taxon>Eukaryota</taxon>
        <taxon>Fungi</taxon>
        <taxon>Dikarya</taxon>
        <taxon>Ascomycota</taxon>
        <taxon>Pezizomycotina</taxon>
        <taxon>Sordariomycetes</taxon>
        <taxon>Xylariomycetidae</taxon>
        <taxon>Xylariales</taxon>
        <taxon>Xylariaceae</taxon>
        <taxon>Xylaria</taxon>
    </lineage>
</organism>
<dbReference type="AlphaFoldDB" id="A0A4Z0YPC9"/>
<comment type="similarity">
    <text evidence="5">Belongs to the SAT4 family.</text>
</comment>
<evidence type="ECO:0000256" key="5">
    <source>
        <dbReference type="ARBA" id="ARBA00038359"/>
    </source>
</evidence>
<dbReference type="PANTHER" id="PTHR33048:SF47">
    <property type="entry name" value="INTEGRAL MEMBRANE PROTEIN-RELATED"/>
    <property type="match status" value="1"/>
</dbReference>
<dbReference type="STRING" id="37992.A0A4Z0YPC9"/>
<comment type="subcellular location">
    <subcellularLocation>
        <location evidence="1">Membrane</location>
        <topology evidence="1">Multi-pass membrane protein</topology>
    </subcellularLocation>
</comment>
<feature type="transmembrane region" description="Helical" evidence="6">
    <location>
        <begin position="194"/>
        <end position="218"/>
    </location>
</feature>
<name>A0A4Z0YPC9_9PEZI</name>
<feature type="transmembrane region" description="Helical" evidence="6">
    <location>
        <begin position="113"/>
        <end position="131"/>
    </location>
</feature>
<keyword evidence="2 6" id="KW-0812">Transmembrane</keyword>
<dbReference type="PANTHER" id="PTHR33048">
    <property type="entry name" value="PTH11-LIKE INTEGRAL MEMBRANE PROTEIN (AFU_ORTHOLOGUE AFUA_5G11245)"/>
    <property type="match status" value="1"/>
</dbReference>
<evidence type="ECO:0000256" key="1">
    <source>
        <dbReference type="ARBA" id="ARBA00004141"/>
    </source>
</evidence>
<gene>
    <name evidence="8" type="ORF">E0Z10_g7913</name>
</gene>
<dbReference type="EMBL" id="SKBN01000198">
    <property type="protein sequence ID" value="TGJ80840.1"/>
    <property type="molecule type" value="Genomic_DNA"/>
</dbReference>
<evidence type="ECO:0000256" key="2">
    <source>
        <dbReference type="ARBA" id="ARBA00022692"/>
    </source>
</evidence>
<accession>A0A4Z0YPC9</accession>
<proteinExistence type="inferred from homology"/>
<feature type="transmembrane region" description="Helical" evidence="6">
    <location>
        <begin position="151"/>
        <end position="182"/>
    </location>
</feature>
<dbReference type="InterPro" id="IPR052337">
    <property type="entry name" value="SAT4-like"/>
</dbReference>
<evidence type="ECO:0000256" key="6">
    <source>
        <dbReference type="SAM" id="Phobius"/>
    </source>
</evidence>
<dbReference type="InterPro" id="IPR049326">
    <property type="entry name" value="Rhodopsin_dom_fungi"/>
</dbReference>
<feature type="transmembrane region" description="Helical" evidence="6">
    <location>
        <begin position="230"/>
        <end position="250"/>
    </location>
</feature>
<keyword evidence="4 6" id="KW-0472">Membrane</keyword>
<keyword evidence="3 6" id="KW-1133">Transmembrane helix</keyword>
<comment type="caution">
    <text evidence="8">The sequence shown here is derived from an EMBL/GenBank/DDBJ whole genome shotgun (WGS) entry which is preliminary data.</text>
</comment>
<protein>
    <recommendedName>
        <fullName evidence="7">Rhodopsin domain-containing protein</fullName>
    </recommendedName>
</protein>
<dbReference type="Pfam" id="PF20684">
    <property type="entry name" value="Fung_rhodopsin"/>
    <property type="match status" value="1"/>
</dbReference>
<evidence type="ECO:0000256" key="4">
    <source>
        <dbReference type="ARBA" id="ARBA00023136"/>
    </source>
</evidence>